<dbReference type="InParanoid" id="A0A6P7HXC4"/>
<sequence length="596" mass="67896">MLFTDKAAVKRIPLPGHGGPVQILLHDQQDVVTSVGQTHLKFYNFKNPDKAVEKKVQWKECTNSDCNYNITLVHQRKRADQVFVCGTNGIETSCCNMTLSEQSPMCMPSNKMREITEGIKMFQIKEGEQYVLVESEQNADLYVTYSGSNEHVGIHKFGLNGVRPTQHGREEYYVGLVASRRENGQGRVYAFYRQKNEDPALCSEMWLPFVAQVCMSDMGGPKTNLQFSWTSRLNAKLFCGDTGSKQHFSELVDVSTVHAERWEDTTVYALFRNEWGISAVCVYTIRDINNIFETSSFKGSQKNRNRECVADSRKIPSDTLAMIQETSEMERRVQPKHNSAPMIFKHHYTHIEVDSVSSQHTVMFLSLNNGKVHKVMQNESHTFVIMEFIPFNDTEHVFNIKLHPQSRKLYVNSRSELVQLDVGNCAQYGNLCGDCVLSRDPYCSWNGTHCTRGTQNKEDEMARGDLAACSTKTPSSKAEFRYVRSHPQADENVITVPSQSKYFLQCNMSSRYAKYTWHHGLSSTSCSSREMQCLFLIDSMGPEHVGTYRCESEEMDYRKVLATYRLQLGNRAVGQLSLPVVWLSLMVVLVSSLSCW</sequence>
<dbReference type="InterPro" id="IPR001627">
    <property type="entry name" value="Semap_dom"/>
</dbReference>
<evidence type="ECO:0000256" key="4">
    <source>
        <dbReference type="ARBA" id="ARBA00023157"/>
    </source>
</evidence>
<comment type="similarity">
    <text evidence="2">Belongs to the semaphorin family.</text>
</comment>
<dbReference type="Gene3D" id="2.60.40.10">
    <property type="entry name" value="Immunoglobulins"/>
    <property type="match status" value="1"/>
</dbReference>
<dbReference type="Pfam" id="PF01403">
    <property type="entry name" value="Sema"/>
    <property type="match status" value="1"/>
</dbReference>
<dbReference type="GeneID" id="114433782"/>
<keyword evidence="5" id="KW-0325">Glycoprotein</keyword>
<dbReference type="FunFam" id="2.60.40.10:FF:001170">
    <property type="entry name" value="Sema domain, immunoglobulin domain (Ig), short basic domain, secreted, (Semaphorin) 3F"/>
    <property type="match status" value="1"/>
</dbReference>
<organism evidence="8 9">
    <name type="scientific">Parambassis ranga</name>
    <name type="common">Indian glassy fish</name>
    <dbReference type="NCBI Taxonomy" id="210632"/>
    <lineage>
        <taxon>Eukaryota</taxon>
        <taxon>Metazoa</taxon>
        <taxon>Chordata</taxon>
        <taxon>Craniata</taxon>
        <taxon>Vertebrata</taxon>
        <taxon>Euteleostomi</taxon>
        <taxon>Actinopterygii</taxon>
        <taxon>Neopterygii</taxon>
        <taxon>Teleostei</taxon>
        <taxon>Neoteleostei</taxon>
        <taxon>Acanthomorphata</taxon>
        <taxon>Ovalentaria</taxon>
        <taxon>Ambassidae</taxon>
        <taxon>Parambassis</taxon>
    </lineage>
</organism>
<dbReference type="SMART" id="SM00630">
    <property type="entry name" value="Sema"/>
    <property type="match status" value="1"/>
</dbReference>
<dbReference type="InterPro" id="IPR036352">
    <property type="entry name" value="Semap_dom_sf"/>
</dbReference>
<gene>
    <name evidence="9" type="primary">LOC114433782</name>
</gene>
<dbReference type="GO" id="GO:0005886">
    <property type="term" value="C:plasma membrane"/>
    <property type="evidence" value="ECO:0007669"/>
    <property type="project" value="TreeGrafter"/>
</dbReference>
<evidence type="ECO:0000256" key="1">
    <source>
        <dbReference type="ARBA" id="ARBA00004370"/>
    </source>
</evidence>
<keyword evidence="8" id="KW-1185">Reference proteome</keyword>
<comment type="subcellular location">
    <subcellularLocation>
        <location evidence="1">Membrane</location>
    </subcellularLocation>
</comment>
<evidence type="ECO:0000313" key="8">
    <source>
        <dbReference type="Proteomes" id="UP000515145"/>
    </source>
</evidence>
<keyword evidence="3" id="KW-0472">Membrane</keyword>
<dbReference type="GO" id="GO:0005615">
    <property type="term" value="C:extracellular space"/>
    <property type="evidence" value="ECO:0007669"/>
    <property type="project" value="TreeGrafter"/>
</dbReference>
<dbReference type="GO" id="GO:0071526">
    <property type="term" value="P:semaphorin-plexin signaling pathway"/>
    <property type="evidence" value="ECO:0007669"/>
    <property type="project" value="TreeGrafter"/>
</dbReference>
<dbReference type="GO" id="GO:0007411">
    <property type="term" value="P:axon guidance"/>
    <property type="evidence" value="ECO:0007669"/>
    <property type="project" value="TreeGrafter"/>
</dbReference>
<dbReference type="InterPro" id="IPR036179">
    <property type="entry name" value="Ig-like_dom_sf"/>
</dbReference>
<keyword evidence="4" id="KW-1015">Disulfide bond</keyword>
<evidence type="ECO:0000256" key="5">
    <source>
        <dbReference type="ARBA" id="ARBA00023180"/>
    </source>
</evidence>
<protein>
    <submittedName>
        <fullName evidence="9">Semaphorin-7A isoform X1</fullName>
    </submittedName>
</protein>
<evidence type="ECO:0000256" key="3">
    <source>
        <dbReference type="ARBA" id="ARBA00023136"/>
    </source>
</evidence>
<dbReference type="GO" id="GO:0030215">
    <property type="term" value="F:semaphorin receptor binding"/>
    <property type="evidence" value="ECO:0007669"/>
    <property type="project" value="InterPro"/>
</dbReference>
<dbReference type="OrthoDB" id="9988752at2759"/>
<dbReference type="PANTHER" id="PTHR11036">
    <property type="entry name" value="SEMAPHORIN"/>
    <property type="match status" value="1"/>
</dbReference>
<dbReference type="SUPFAM" id="SSF101912">
    <property type="entry name" value="Sema domain"/>
    <property type="match status" value="1"/>
</dbReference>
<dbReference type="GO" id="GO:0001755">
    <property type="term" value="P:neural crest cell migration"/>
    <property type="evidence" value="ECO:0007669"/>
    <property type="project" value="TreeGrafter"/>
</dbReference>
<dbReference type="SUPFAM" id="SSF48726">
    <property type="entry name" value="Immunoglobulin"/>
    <property type="match status" value="1"/>
</dbReference>
<dbReference type="GO" id="GO:0000122">
    <property type="term" value="P:negative regulation of transcription by RNA polymerase II"/>
    <property type="evidence" value="ECO:0007669"/>
    <property type="project" value="TreeGrafter"/>
</dbReference>
<dbReference type="GO" id="GO:0045499">
    <property type="term" value="F:chemorepellent activity"/>
    <property type="evidence" value="ECO:0007669"/>
    <property type="project" value="TreeGrafter"/>
</dbReference>
<evidence type="ECO:0000256" key="2">
    <source>
        <dbReference type="ARBA" id="ARBA00009492"/>
    </source>
</evidence>
<dbReference type="GO" id="GO:0043931">
    <property type="term" value="P:ossification involved in bone maturation"/>
    <property type="evidence" value="ECO:0007669"/>
    <property type="project" value="TreeGrafter"/>
</dbReference>
<dbReference type="PROSITE" id="PS51004">
    <property type="entry name" value="SEMA"/>
    <property type="match status" value="1"/>
</dbReference>
<dbReference type="Gene3D" id="2.130.10.10">
    <property type="entry name" value="YVTN repeat-like/Quinoprotein amine dehydrogenase"/>
    <property type="match status" value="1"/>
</dbReference>
<dbReference type="AlphaFoldDB" id="A0A6P7HXC4"/>
<dbReference type="SUPFAM" id="SSF103575">
    <property type="entry name" value="Plexin repeat"/>
    <property type="match status" value="1"/>
</dbReference>
<feature type="domain" description="Sema" evidence="7">
    <location>
        <begin position="1"/>
        <end position="422"/>
    </location>
</feature>
<evidence type="ECO:0000313" key="9">
    <source>
        <dbReference type="RefSeq" id="XP_028258273.1"/>
    </source>
</evidence>
<dbReference type="SMART" id="SM00423">
    <property type="entry name" value="PSI"/>
    <property type="match status" value="1"/>
</dbReference>
<accession>A0A6P7HXC4</accession>
<dbReference type="InterPro" id="IPR015943">
    <property type="entry name" value="WD40/YVTN_repeat-like_dom_sf"/>
</dbReference>
<dbReference type="InterPro" id="IPR016201">
    <property type="entry name" value="PSI"/>
</dbReference>
<reference evidence="9" key="1">
    <citation type="submission" date="2025-08" db="UniProtKB">
        <authorList>
            <consortium name="RefSeq"/>
        </authorList>
    </citation>
    <scope>IDENTIFICATION</scope>
</reference>
<name>A0A6P7HXC4_9TELE</name>
<dbReference type="GO" id="GO:0030335">
    <property type="term" value="P:positive regulation of cell migration"/>
    <property type="evidence" value="ECO:0007669"/>
    <property type="project" value="TreeGrafter"/>
</dbReference>
<comment type="caution">
    <text evidence="6">Lacks conserved residue(s) required for the propagation of feature annotation.</text>
</comment>
<dbReference type="Proteomes" id="UP000515145">
    <property type="component" value="Chromosome 3"/>
</dbReference>
<dbReference type="PANTHER" id="PTHR11036:SF144">
    <property type="entry name" value="SEMAPHORIN-7A-LIKE"/>
    <property type="match status" value="1"/>
</dbReference>
<evidence type="ECO:0000256" key="6">
    <source>
        <dbReference type="PROSITE-ProRule" id="PRU00352"/>
    </source>
</evidence>
<dbReference type="RefSeq" id="XP_028258273.1">
    <property type="nucleotide sequence ID" value="XM_028402472.1"/>
</dbReference>
<evidence type="ECO:0000259" key="7">
    <source>
        <dbReference type="PROSITE" id="PS51004"/>
    </source>
</evidence>
<dbReference type="Pfam" id="PF01437">
    <property type="entry name" value="PSI"/>
    <property type="match status" value="1"/>
</dbReference>
<dbReference type="InterPro" id="IPR002165">
    <property type="entry name" value="Plexin_repeat"/>
</dbReference>
<dbReference type="InterPro" id="IPR027231">
    <property type="entry name" value="Semaphorin"/>
</dbReference>
<dbReference type="InterPro" id="IPR013783">
    <property type="entry name" value="Ig-like_fold"/>
</dbReference>
<proteinExistence type="inferred from homology"/>
<dbReference type="Gene3D" id="3.30.1680.10">
    <property type="entry name" value="ligand-binding face of the semaphorins, domain 2"/>
    <property type="match status" value="1"/>
</dbReference>